<proteinExistence type="predicted"/>
<protein>
    <submittedName>
        <fullName evidence="1">Uncharacterized protein</fullName>
    </submittedName>
</protein>
<sequence length="59" mass="6234">MRGLFFILGVVVLLTVAAMHFGYLRFGDGAPAATPDQGMTIEQEAERIAAEEPPANGAD</sequence>
<evidence type="ECO:0000313" key="2">
    <source>
        <dbReference type="Proteomes" id="UP000218151"/>
    </source>
</evidence>
<comment type="caution">
    <text evidence="1">The sequence shown here is derived from an EMBL/GenBank/DDBJ whole genome shotgun (WGS) entry which is preliminary data.</text>
</comment>
<keyword evidence="2" id="KW-1185">Reference proteome</keyword>
<gene>
    <name evidence="1" type="ORF">CKY28_14175</name>
</gene>
<dbReference type="RefSeq" id="WP_095999006.1">
    <property type="nucleotide sequence ID" value="NZ_NSLI01000004.1"/>
</dbReference>
<name>A0A2A2SDS6_9SPHN</name>
<dbReference type="EMBL" id="NSLI01000004">
    <property type="protein sequence ID" value="PAX07181.1"/>
    <property type="molecule type" value="Genomic_DNA"/>
</dbReference>
<organism evidence="1 2">
    <name type="scientific">Sphingomonas lenta</name>
    <dbReference type="NCBI Taxonomy" id="1141887"/>
    <lineage>
        <taxon>Bacteria</taxon>
        <taxon>Pseudomonadati</taxon>
        <taxon>Pseudomonadota</taxon>
        <taxon>Alphaproteobacteria</taxon>
        <taxon>Sphingomonadales</taxon>
        <taxon>Sphingomonadaceae</taxon>
        <taxon>Sphingomonas</taxon>
    </lineage>
</organism>
<accession>A0A2A2SDS6</accession>
<evidence type="ECO:0000313" key="1">
    <source>
        <dbReference type="EMBL" id="PAX07181.1"/>
    </source>
</evidence>
<dbReference type="AlphaFoldDB" id="A0A2A2SDS6"/>
<reference evidence="2" key="1">
    <citation type="submission" date="2017-09" db="EMBL/GenBank/DDBJ databases">
        <authorList>
            <person name="Feng G."/>
            <person name="Zhu H."/>
        </authorList>
    </citation>
    <scope>NUCLEOTIDE SEQUENCE [LARGE SCALE GENOMIC DNA]</scope>
    <source>
        <strain evidence="2">1PNM-20</strain>
    </source>
</reference>
<dbReference type="Proteomes" id="UP000218151">
    <property type="component" value="Unassembled WGS sequence"/>
</dbReference>